<dbReference type="PANTHER" id="PTHR22881">
    <property type="entry name" value="BROMODOMAIN CONTAINING PROTEIN"/>
    <property type="match status" value="1"/>
</dbReference>
<feature type="region of interest" description="Disordered" evidence="3">
    <location>
        <begin position="1"/>
        <end position="184"/>
    </location>
</feature>
<dbReference type="InterPro" id="IPR018359">
    <property type="entry name" value="Bromodomain_CS"/>
</dbReference>
<evidence type="ECO:0000256" key="1">
    <source>
        <dbReference type="ARBA" id="ARBA00023117"/>
    </source>
</evidence>
<feature type="compositionally biased region" description="Low complexity" evidence="3">
    <location>
        <begin position="74"/>
        <end position="86"/>
    </location>
</feature>
<keyword evidence="6" id="KW-1185">Reference proteome</keyword>
<evidence type="ECO:0000313" key="6">
    <source>
        <dbReference type="Proteomes" id="UP001459277"/>
    </source>
</evidence>
<feature type="compositionally biased region" description="Pro residues" evidence="3">
    <location>
        <begin position="87"/>
        <end position="96"/>
    </location>
</feature>
<feature type="compositionally biased region" description="Basic residues" evidence="3">
    <location>
        <begin position="166"/>
        <end position="175"/>
    </location>
</feature>
<feature type="compositionally biased region" description="Polar residues" evidence="3">
    <location>
        <begin position="637"/>
        <end position="646"/>
    </location>
</feature>
<reference evidence="5 6" key="1">
    <citation type="submission" date="2024-01" db="EMBL/GenBank/DDBJ databases">
        <title>A telomere-to-telomere, gap-free genome of sweet tea (Lithocarpus litseifolius).</title>
        <authorList>
            <person name="Zhou J."/>
        </authorList>
    </citation>
    <scope>NUCLEOTIDE SEQUENCE [LARGE SCALE GENOMIC DNA]</scope>
    <source>
        <strain evidence="5">Zhou-2022a</strain>
        <tissue evidence="5">Leaf</tissue>
    </source>
</reference>
<feature type="compositionally biased region" description="Basic residues" evidence="3">
    <location>
        <begin position="1"/>
        <end position="13"/>
    </location>
</feature>
<dbReference type="Gene3D" id="1.20.920.10">
    <property type="entry name" value="Bromodomain-like"/>
    <property type="match status" value="1"/>
</dbReference>
<evidence type="ECO:0000256" key="2">
    <source>
        <dbReference type="PROSITE-ProRule" id="PRU00035"/>
    </source>
</evidence>
<evidence type="ECO:0000259" key="4">
    <source>
        <dbReference type="PROSITE" id="PS50014"/>
    </source>
</evidence>
<dbReference type="Pfam" id="PF00439">
    <property type="entry name" value="Bromodomain"/>
    <property type="match status" value="1"/>
</dbReference>
<dbReference type="EMBL" id="JAZDWU010000005">
    <property type="protein sequence ID" value="KAL0000796.1"/>
    <property type="molecule type" value="Genomic_DNA"/>
</dbReference>
<dbReference type="SUPFAM" id="SSF47370">
    <property type="entry name" value="Bromodomain"/>
    <property type="match status" value="1"/>
</dbReference>
<dbReference type="PROSITE" id="PS00633">
    <property type="entry name" value="BROMODOMAIN_1"/>
    <property type="match status" value="1"/>
</dbReference>
<dbReference type="PROSITE" id="PS50014">
    <property type="entry name" value="BROMODOMAIN_2"/>
    <property type="match status" value="1"/>
</dbReference>
<dbReference type="Proteomes" id="UP001459277">
    <property type="component" value="Unassembled WGS sequence"/>
</dbReference>
<name>A0AAW2CUV7_9ROSI</name>
<protein>
    <recommendedName>
        <fullName evidence="4">Bromo domain-containing protein</fullName>
    </recommendedName>
</protein>
<evidence type="ECO:0000256" key="3">
    <source>
        <dbReference type="SAM" id="MobiDB-lite"/>
    </source>
</evidence>
<feature type="region of interest" description="Disordered" evidence="3">
    <location>
        <begin position="637"/>
        <end position="669"/>
    </location>
</feature>
<dbReference type="CDD" id="cd04369">
    <property type="entry name" value="Bromodomain"/>
    <property type="match status" value="1"/>
</dbReference>
<sequence length="923" mass="103069">MGQIVKRKKKGRPSKADLARRAVESAAAAEREVRRSLRRRNVRYNIDYDDYLDEDDEDDDEEDQRRREKKLKLVVKLNQGTETTTTPPLPPPPPRPRSAARGPHATDDEEDEEEEKDEENEQERKPMKKRKINGQDDDNEDDDDEEVEQEEEEEEEDDEEDDEHNNRHRHRHHHHHDYDDEERVVRNKVVDSKGVDSAPGTPSDPPLLIPLPDKKTLVFILDKLQKKDTYGVYAEPVDPEELPDYHEVIEHPMDFATVRKKLASGLYSTLEQFESDVFLICSNAMQYNAPDTIYYKQARSIQELAKNKFERLRMDFERSEKELKSELKTRSNLLIKKPVKKPFCRTSQEPVGSDFSTGATLATIGDVQNGSNPNQGGNCERPSNADVVVEGNSSLVDTNPEKVEELSSGKGLSKWARKQFVFDDNRRVTYNISNQPVVRSESIFSTFEAEIKQLVAVGLHAEYSYARSLARFAATLGPVAWKVASQRIEQALPAGCKFGRGWVGEYEPLPTPVLMLENRMQKEPGLVSKLQSNTELRKDDKTKTPVPAKERPVSGPTLEGKHSLLAPVSGHTTEGKLSVSGFAGTKPSTPDNAIYQLQNPQSRNFAKPESKAIKQFELNSLPSAHQNNAELIAEKQFSSNSEMSGSRSKEPAPRNINISQPVPFKQPDTNGVVTGGLPNGKVNNSGLNNKMSNPSSDTVPNHMARAAYFAHAQEQGLSDPVQLMRMLAERAQKQQKSSNQSPVETPQATPSVPSTRRDDSSNASAAAARAWMSIGAGGFKQATENSGVPKAQISPDPSYNPTREFRPQISQVRGEFPLSGGMQTQSERKSFPLQPFVPQPVRVGNEAQLQNRPIVFPQLAPADLSRFQVQYPWRGLSPNTQARPKQETLPPDLNIGFQSPGSPVRPSSGVLVDSQQPDLALQL</sequence>
<gene>
    <name evidence="5" type="ORF">SO802_014577</name>
</gene>
<feature type="region of interest" description="Disordered" evidence="3">
    <location>
        <begin position="524"/>
        <end position="591"/>
    </location>
</feature>
<feature type="compositionally biased region" description="Basic and acidic residues" evidence="3">
    <location>
        <begin position="535"/>
        <end position="552"/>
    </location>
</feature>
<feature type="domain" description="Bromo" evidence="4">
    <location>
        <begin position="225"/>
        <end position="295"/>
    </location>
</feature>
<dbReference type="InterPro" id="IPR036427">
    <property type="entry name" value="Bromodomain-like_sf"/>
</dbReference>
<dbReference type="InterPro" id="IPR051831">
    <property type="entry name" value="Bromodomain_contain_prot"/>
</dbReference>
<feature type="compositionally biased region" description="Acidic residues" evidence="3">
    <location>
        <begin position="47"/>
        <end position="62"/>
    </location>
</feature>
<feature type="region of interest" description="Disordered" evidence="3">
    <location>
        <begin position="729"/>
        <end position="767"/>
    </location>
</feature>
<keyword evidence="1 2" id="KW-0103">Bromodomain</keyword>
<feature type="region of interest" description="Disordered" evidence="3">
    <location>
        <begin position="781"/>
        <end position="807"/>
    </location>
</feature>
<feature type="compositionally biased region" description="Polar residues" evidence="3">
    <location>
        <begin position="734"/>
        <end position="754"/>
    </location>
</feature>
<proteinExistence type="predicted"/>
<feature type="region of interest" description="Disordered" evidence="3">
    <location>
        <begin position="875"/>
        <end position="923"/>
    </location>
</feature>
<evidence type="ECO:0000313" key="5">
    <source>
        <dbReference type="EMBL" id="KAL0000796.1"/>
    </source>
</evidence>
<feature type="compositionally biased region" description="Acidic residues" evidence="3">
    <location>
        <begin position="107"/>
        <end position="121"/>
    </location>
</feature>
<dbReference type="PRINTS" id="PR00503">
    <property type="entry name" value="BROMODOMAIN"/>
</dbReference>
<dbReference type="InterPro" id="IPR001487">
    <property type="entry name" value="Bromodomain"/>
</dbReference>
<organism evidence="5 6">
    <name type="scientific">Lithocarpus litseifolius</name>
    <dbReference type="NCBI Taxonomy" id="425828"/>
    <lineage>
        <taxon>Eukaryota</taxon>
        <taxon>Viridiplantae</taxon>
        <taxon>Streptophyta</taxon>
        <taxon>Embryophyta</taxon>
        <taxon>Tracheophyta</taxon>
        <taxon>Spermatophyta</taxon>
        <taxon>Magnoliopsida</taxon>
        <taxon>eudicotyledons</taxon>
        <taxon>Gunneridae</taxon>
        <taxon>Pentapetalae</taxon>
        <taxon>rosids</taxon>
        <taxon>fabids</taxon>
        <taxon>Fagales</taxon>
        <taxon>Fagaceae</taxon>
        <taxon>Lithocarpus</taxon>
    </lineage>
</organism>
<dbReference type="PANTHER" id="PTHR22881:SF42">
    <property type="entry name" value="DNA-BINDING BROMODOMAIN-CONTAINING PROTEIN"/>
    <property type="match status" value="1"/>
</dbReference>
<feature type="compositionally biased region" description="Low complexity" evidence="3">
    <location>
        <begin position="899"/>
        <end position="910"/>
    </location>
</feature>
<feature type="compositionally biased region" description="Basic and acidic residues" evidence="3">
    <location>
        <begin position="14"/>
        <end position="35"/>
    </location>
</feature>
<dbReference type="SMART" id="SM00297">
    <property type="entry name" value="BROMO"/>
    <property type="match status" value="1"/>
</dbReference>
<comment type="caution">
    <text evidence="5">The sequence shown here is derived from an EMBL/GenBank/DDBJ whole genome shotgun (WGS) entry which is preliminary data.</text>
</comment>
<accession>A0AAW2CUV7</accession>
<feature type="compositionally biased region" description="Acidic residues" evidence="3">
    <location>
        <begin position="135"/>
        <end position="163"/>
    </location>
</feature>
<dbReference type="AlphaFoldDB" id="A0AAW2CUV7"/>